<sequence>MNIASGQDDNKTGDESKCLLRWNFMDRVAASFPRTLAYCDKGILENKKCDLRNPAQYNATDGADNIPSRTN</sequence>
<reference evidence="1" key="1">
    <citation type="journal article" date="2021" name="Genome Biol. Evol.">
        <title>A High-Quality Reference Genome for a Parasitic Bivalve with Doubly Uniparental Inheritance (Bivalvia: Unionida).</title>
        <authorList>
            <person name="Smith C.H."/>
        </authorList>
    </citation>
    <scope>NUCLEOTIDE SEQUENCE</scope>
    <source>
        <strain evidence="1">CHS0354</strain>
    </source>
</reference>
<keyword evidence="2" id="KW-1185">Reference proteome</keyword>
<dbReference type="AlphaFoldDB" id="A0AAE0W585"/>
<gene>
    <name evidence="1" type="ORF">CHS0354_021152</name>
</gene>
<dbReference type="Proteomes" id="UP001195483">
    <property type="component" value="Unassembled WGS sequence"/>
</dbReference>
<reference evidence="1" key="2">
    <citation type="journal article" date="2021" name="Genome Biol. Evol.">
        <title>Developing a high-quality reference genome for a parasitic bivalve with doubly uniparental inheritance (Bivalvia: Unionida).</title>
        <authorList>
            <person name="Smith C.H."/>
        </authorList>
    </citation>
    <scope>NUCLEOTIDE SEQUENCE</scope>
    <source>
        <strain evidence="1">CHS0354</strain>
        <tissue evidence="1">Mantle</tissue>
    </source>
</reference>
<reference evidence="1" key="3">
    <citation type="submission" date="2023-05" db="EMBL/GenBank/DDBJ databases">
        <authorList>
            <person name="Smith C.H."/>
        </authorList>
    </citation>
    <scope>NUCLEOTIDE SEQUENCE</scope>
    <source>
        <strain evidence="1">CHS0354</strain>
        <tissue evidence="1">Mantle</tissue>
    </source>
</reference>
<organism evidence="1 2">
    <name type="scientific">Potamilus streckersoni</name>
    <dbReference type="NCBI Taxonomy" id="2493646"/>
    <lineage>
        <taxon>Eukaryota</taxon>
        <taxon>Metazoa</taxon>
        <taxon>Spiralia</taxon>
        <taxon>Lophotrochozoa</taxon>
        <taxon>Mollusca</taxon>
        <taxon>Bivalvia</taxon>
        <taxon>Autobranchia</taxon>
        <taxon>Heteroconchia</taxon>
        <taxon>Palaeoheterodonta</taxon>
        <taxon>Unionida</taxon>
        <taxon>Unionoidea</taxon>
        <taxon>Unionidae</taxon>
        <taxon>Ambleminae</taxon>
        <taxon>Lampsilini</taxon>
        <taxon>Potamilus</taxon>
    </lineage>
</organism>
<evidence type="ECO:0000313" key="2">
    <source>
        <dbReference type="Proteomes" id="UP001195483"/>
    </source>
</evidence>
<evidence type="ECO:0000313" key="1">
    <source>
        <dbReference type="EMBL" id="KAK3602563.1"/>
    </source>
</evidence>
<name>A0AAE0W585_9BIVA</name>
<accession>A0AAE0W585</accession>
<protein>
    <submittedName>
        <fullName evidence="1">Uncharacterized protein</fullName>
    </submittedName>
</protein>
<proteinExistence type="predicted"/>
<dbReference type="EMBL" id="JAEAOA010001296">
    <property type="protein sequence ID" value="KAK3602563.1"/>
    <property type="molecule type" value="Genomic_DNA"/>
</dbReference>
<comment type="caution">
    <text evidence="1">The sequence shown here is derived from an EMBL/GenBank/DDBJ whole genome shotgun (WGS) entry which is preliminary data.</text>
</comment>